<evidence type="ECO:0000313" key="1">
    <source>
        <dbReference type="EMBL" id="KAK8492874.1"/>
    </source>
</evidence>
<comment type="caution">
    <text evidence="1">The sequence shown here is derived from an EMBL/GenBank/DDBJ whole genome shotgun (WGS) entry which is preliminary data.</text>
</comment>
<gene>
    <name evidence="1" type="ORF">V6N12_038522</name>
</gene>
<protein>
    <submittedName>
        <fullName evidence="1">Uncharacterized protein</fullName>
    </submittedName>
</protein>
<keyword evidence="2" id="KW-1185">Reference proteome</keyword>
<reference evidence="1 2" key="1">
    <citation type="journal article" date="2024" name="G3 (Bethesda)">
        <title>Genome assembly of Hibiscus sabdariffa L. provides insights into metabolisms of medicinal natural products.</title>
        <authorList>
            <person name="Kim T."/>
        </authorList>
    </citation>
    <scope>NUCLEOTIDE SEQUENCE [LARGE SCALE GENOMIC DNA]</scope>
    <source>
        <strain evidence="1">TK-2024</strain>
        <tissue evidence="1">Old leaves</tissue>
    </source>
</reference>
<dbReference type="PANTHER" id="PTHR34380:SF1">
    <property type="entry name" value="OS01G0221300 PROTEIN"/>
    <property type="match status" value="1"/>
</dbReference>
<sequence>MAESVPAFLTRNFPFVSQERCREDSYINLFEKRNSVNWKARVPASSLRFVMETNLEEAEGKVPKTEPFYDGEVGKCRCIELEARSEKAVARCLELESEVRKRRSEYEALEAKVRMLEAAKLALEGEIKILKCRNNDLSDRISHCDDEKVVGYGGKGLIEGAVDLTEESDEEDKVFQLMAENKVLECESCMAENEAEVWKRKFKELESLTSQLQKSLILKSAEQPFDMKNSDVNKTNEALKNGSQAGTTLNDMPVIVEAVSFVDSVPTPIYPGKGTGKLQLAGTPCSDTPYKGFTSDKGDYLRQSSKRVKRLLSFQEERSPSKQMAPSTPAGVKPGSVGIIDIHDSDEESNLAHNETPSTSKWEDVGGNISSKHELEVTEVCKNETGTIGDQNQEEKVGSYVDNVPFISSVHKRKRAFSIVTSDSESDNDNVPIGKLRRMCRKEVVPAGTPTEIDNDRDNFTPRKRRLVSLGQSQGKERNCSSRKNSGSKFGKGTPKTKDVEVDDSDGNESESDVDSDSLNGFIVEDSDTTGCDDSCSESHDGSDGNDAHSGQDDVSSGSGACSDSKEASNDEVDFDVILSQIRRNKDHKSDWKFEGELLAAFAKDPELCMKAVCALYRQQTSGEKLSKASLCQNQRGFSKFDAYRGCTLAEFLTDGDPQGDVKKSVKELEAYDPNGVEMCRNLATRYSRQLFKVYKSKEDPYFLPS</sequence>
<name>A0ABR2AII6_9ROSI</name>
<accession>A0ABR2AII6</accession>
<dbReference type="Proteomes" id="UP001472677">
    <property type="component" value="Unassembled WGS sequence"/>
</dbReference>
<dbReference type="EMBL" id="JBBPBM010000681">
    <property type="protein sequence ID" value="KAK8492874.1"/>
    <property type="molecule type" value="Genomic_DNA"/>
</dbReference>
<dbReference type="PANTHER" id="PTHR34380">
    <property type="entry name" value="BNAA03G12380D PROTEIN"/>
    <property type="match status" value="1"/>
</dbReference>
<organism evidence="1 2">
    <name type="scientific">Hibiscus sabdariffa</name>
    <name type="common">roselle</name>
    <dbReference type="NCBI Taxonomy" id="183260"/>
    <lineage>
        <taxon>Eukaryota</taxon>
        <taxon>Viridiplantae</taxon>
        <taxon>Streptophyta</taxon>
        <taxon>Embryophyta</taxon>
        <taxon>Tracheophyta</taxon>
        <taxon>Spermatophyta</taxon>
        <taxon>Magnoliopsida</taxon>
        <taxon>eudicotyledons</taxon>
        <taxon>Gunneridae</taxon>
        <taxon>Pentapetalae</taxon>
        <taxon>rosids</taxon>
        <taxon>malvids</taxon>
        <taxon>Malvales</taxon>
        <taxon>Malvaceae</taxon>
        <taxon>Malvoideae</taxon>
        <taxon>Hibiscus</taxon>
    </lineage>
</organism>
<proteinExistence type="predicted"/>
<evidence type="ECO:0000313" key="2">
    <source>
        <dbReference type="Proteomes" id="UP001472677"/>
    </source>
</evidence>